<feature type="transmembrane region" description="Helical" evidence="6">
    <location>
        <begin position="172"/>
        <end position="192"/>
    </location>
</feature>
<protein>
    <recommendedName>
        <fullName evidence="7">Major facilitator superfamily (MFS) profile domain-containing protein</fullName>
    </recommendedName>
</protein>
<evidence type="ECO:0000313" key="8">
    <source>
        <dbReference type="EMBL" id="OJJ51223.1"/>
    </source>
</evidence>
<dbReference type="Pfam" id="PF07690">
    <property type="entry name" value="MFS_1"/>
    <property type="match status" value="1"/>
</dbReference>
<dbReference type="InterPro" id="IPR036259">
    <property type="entry name" value="MFS_trans_sf"/>
</dbReference>
<feature type="domain" description="Major facilitator superfamily (MFS) profile" evidence="7">
    <location>
        <begin position="14"/>
        <end position="448"/>
    </location>
</feature>
<feature type="transmembrane region" description="Helical" evidence="6">
    <location>
        <begin position="88"/>
        <end position="112"/>
    </location>
</feature>
<feature type="transmembrane region" description="Helical" evidence="6">
    <location>
        <begin position="349"/>
        <end position="371"/>
    </location>
</feature>
<dbReference type="GO" id="GO:0016020">
    <property type="term" value="C:membrane"/>
    <property type="evidence" value="ECO:0007669"/>
    <property type="project" value="UniProtKB-SubCell"/>
</dbReference>
<organism evidence="8 9">
    <name type="scientific">Penicilliopsis zonata CBS 506.65</name>
    <dbReference type="NCBI Taxonomy" id="1073090"/>
    <lineage>
        <taxon>Eukaryota</taxon>
        <taxon>Fungi</taxon>
        <taxon>Dikarya</taxon>
        <taxon>Ascomycota</taxon>
        <taxon>Pezizomycotina</taxon>
        <taxon>Eurotiomycetes</taxon>
        <taxon>Eurotiomycetidae</taxon>
        <taxon>Eurotiales</taxon>
        <taxon>Aspergillaceae</taxon>
        <taxon>Penicilliopsis</taxon>
    </lineage>
</organism>
<dbReference type="EMBL" id="KV878336">
    <property type="protein sequence ID" value="OJJ51223.1"/>
    <property type="molecule type" value="Genomic_DNA"/>
</dbReference>
<dbReference type="STRING" id="1073090.A0A1L9SVY9"/>
<dbReference type="CDD" id="cd17325">
    <property type="entry name" value="MFS_MdtG_SLC18_like"/>
    <property type="match status" value="1"/>
</dbReference>
<feature type="transmembrane region" description="Helical" evidence="6">
    <location>
        <begin position="423"/>
        <end position="444"/>
    </location>
</feature>
<dbReference type="PROSITE" id="PS50850">
    <property type="entry name" value="MFS"/>
    <property type="match status" value="1"/>
</dbReference>
<dbReference type="InterPro" id="IPR011701">
    <property type="entry name" value="MFS"/>
</dbReference>
<dbReference type="PANTHER" id="PTHR23506">
    <property type="entry name" value="GH10249P"/>
    <property type="match status" value="1"/>
</dbReference>
<dbReference type="InterPro" id="IPR050930">
    <property type="entry name" value="MFS_Vesicular_Transporter"/>
</dbReference>
<dbReference type="OrthoDB" id="5086884at2759"/>
<dbReference type="VEuPathDB" id="FungiDB:ASPZODRAFT_87332"/>
<comment type="subcellular location">
    <subcellularLocation>
        <location evidence="1">Membrane</location>
        <topology evidence="1">Multi-pass membrane protein</topology>
    </subcellularLocation>
</comment>
<proteinExistence type="predicted"/>
<evidence type="ECO:0000313" key="9">
    <source>
        <dbReference type="Proteomes" id="UP000184188"/>
    </source>
</evidence>
<feature type="transmembrane region" description="Helical" evidence="6">
    <location>
        <begin position="292"/>
        <end position="311"/>
    </location>
</feature>
<keyword evidence="9" id="KW-1185">Reference proteome</keyword>
<dbReference type="Proteomes" id="UP000184188">
    <property type="component" value="Unassembled WGS sequence"/>
</dbReference>
<dbReference type="GeneID" id="34616761"/>
<keyword evidence="2" id="KW-0813">Transport</keyword>
<evidence type="ECO:0000256" key="5">
    <source>
        <dbReference type="ARBA" id="ARBA00023136"/>
    </source>
</evidence>
<dbReference type="Gene3D" id="1.20.1250.20">
    <property type="entry name" value="MFS general substrate transporter like domains"/>
    <property type="match status" value="1"/>
</dbReference>
<sequence>MSSWSRFRSSRGFVVSVVAVAVFTDAFIYDMIIPILPITLQTRIHVPEEELQMWMSILLAAFGGALFVGSPIVGYYADKSPSRQSPFLAGLLTLAGSTAVFWFSASLAMLVLARVLQGLSAAVVWTVGMAVVVDTVGQDRVGAAMGIVSTAMTVGTVTGPFLGGIIVTRAGYHAVLLMAIALIVLDIVLRLAMIEPQSAPQRPDDVQGLLDVSDQDGVAGYGSPGASQDLERNDESISQEKHAALPGIVRLMCSSSLLIVLGSATVNACYFTAFDTVLPLYVMKIFGWGPQGIGFCFIPLFAPSFLSPVIGHAVDRVGARTVASVGFLLDFPAFLLLRFIVRDSTTDKIVLYLLLLVAGFASTLQMVALMVEVNRVVEQRQKECPGIFGQKGGTAQGYGLFNVAWSGGQVLGPLLAGVLIDHFGWGTMVCTFGVLSAITAALLAGADGKVIRRLWGGREDDCEDILHTTA</sequence>
<feature type="transmembrane region" description="Helical" evidence="6">
    <location>
        <begin position="53"/>
        <end position="76"/>
    </location>
</feature>
<dbReference type="AlphaFoldDB" id="A0A1L9SVY9"/>
<evidence type="ECO:0000256" key="6">
    <source>
        <dbReference type="SAM" id="Phobius"/>
    </source>
</evidence>
<dbReference type="GO" id="GO:0022857">
    <property type="term" value="F:transmembrane transporter activity"/>
    <property type="evidence" value="ECO:0007669"/>
    <property type="project" value="InterPro"/>
</dbReference>
<dbReference type="PANTHER" id="PTHR23506:SF23">
    <property type="entry name" value="GH10249P"/>
    <property type="match status" value="1"/>
</dbReference>
<feature type="transmembrane region" description="Helical" evidence="6">
    <location>
        <begin position="12"/>
        <end position="33"/>
    </location>
</feature>
<evidence type="ECO:0000256" key="2">
    <source>
        <dbReference type="ARBA" id="ARBA00022448"/>
    </source>
</evidence>
<keyword evidence="3 6" id="KW-0812">Transmembrane</keyword>
<dbReference type="SUPFAM" id="SSF103473">
    <property type="entry name" value="MFS general substrate transporter"/>
    <property type="match status" value="1"/>
</dbReference>
<keyword evidence="4 6" id="KW-1133">Transmembrane helix</keyword>
<gene>
    <name evidence="8" type="ORF">ASPZODRAFT_87332</name>
</gene>
<reference evidence="9" key="1">
    <citation type="journal article" date="2017" name="Genome Biol.">
        <title>Comparative genomics reveals high biological diversity and specific adaptations in the industrially and medically important fungal genus Aspergillus.</title>
        <authorList>
            <person name="de Vries R.P."/>
            <person name="Riley R."/>
            <person name="Wiebenga A."/>
            <person name="Aguilar-Osorio G."/>
            <person name="Amillis S."/>
            <person name="Uchima C.A."/>
            <person name="Anderluh G."/>
            <person name="Asadollahi M."/>
            <person name="Askin M."/>
            <person name="Barry K."/>
            <person name="Battaglia E."/>
            <person name="Bayram O."/>
            <person name="Benocci T."/>
            <person name="Braus-Stromeyer S.A."/>
            <person name="Caldana C."/>
            <person name="Canovas D."/>
            <person name="Cerqueira G.C."/>
            <person name="Chen F."/>
            <person name="Chen W."/>
            <person name="Choi C."/>
            <person name="Clum A."/>
            <person name="Dos Santos R.A."/>
            <person name="Damasio A.R."/>
            <person name="Diallinas G."/>
            <person name="Emri T."/>
            <person name="Fekete E."/>
            <person name="Flipphi M."/>
            <person name="Freyberg S."/>
            <person name="Gallo A."/>
            <person name="Gournas C."/>
            <person name="Habgood R."/>
            <person name="Hainaut M."/>
            <person name="Harispe M.L."/>
            <person name="Henrissat B."/>
            <person name="Hilden K.S."/>
            <person name="Hope R."/>
            <person name="Hossain A."/>
            <person name="Karabika E."/>
            <person name="Karaffa L."/>
            <person name="Karanyi Z."/>
            <person name="Krasevec N."/>
            <person name="Kuo A."/>
            <person name="Kusch H."/>
            <person name="LaButti K."/>
            <person name="Lagendijk E.L."/>
            <person name="Lapidus A."/>
            <person name="Levasseur A."/>
            <person name="Lindquist E."/>
            <person name="Lipzen A."/>
            <person name="Logrieco A.F."/>
            <person name="MacCabe A."/>
            <person name="Maekelae M.R."/>
            <person name="Malavazi I."/>
            <person name="Melin P."/>
            <person name="Meyer V."/>
            <person name="Mielnichuk N."/>
            <person name="Miskei M."/>
            <person name="Molnar A.P."/>
            <person name="Mule G."/>
            <person name="Ngan C.Y."/>
            <person name="Orejas M."/>
            <person name="Orosz E."/>
            <person name="Ouedraogo J.P."/>
            <person name="Overkamp K.M."/>
            <person name="Park H.-S."/>
            <person name="Perrone G."/>
            <person name="Piumi F."/>
            <person name="Punt P.J."/>
            <person name="Ram A.F."/>
            <person name="Ramon A."/>
            <person name="Rauscher S."/>
            <person name="Record E."/>
            <person name="Riano-Pachon D.M."/>
            <person name="Robert V."/>
            <person name="Roehrig J."/>
            <person name="Ruller R."/>
            <person name="Salamov A."/>
            <person name="Salih N.S."/>
            <person name="Samson R.A."/>
            <person name="Sandor E."/>
            <person name="Sanguinetti M."/>
            <person name="Schuetze T."/>
            <person name="Sepcic K."/>
            <person name="Shelest E."/>
            <person name="Sherlock G."/>
            <person name="Sophianopoulou V."/>
            <person name="Squina F.M."/>
            <person name="Sun H."/>
            <person name="Susca A."/>
            <person name="Todd R.B."/>
            <person name="Tsang A."/>
            <person name="Unkles S.E."/>
            <person name="van de Wiele N."/>
            <person name="van Rossen-Uffink D."/>
            <person name="Oliveira J.V."/>
            <person name="Vesth T.C."/>
            <person name="Visser J."/>
            <person name="Yu J.-H."/>
            <person name="Zhou M."/>
            <person name="Andersen M.R."/>
            <person name="Archer D.B."/>
            <person name="Baker S.E."/>
            <person name="Benoit I."/>
            <person name="Brakhage A.A."/>
            <person name="Braus G.H."/>
            <person name="Fischer R."/>
            <person name="Frisvad J.C."/>
            <person name="Goldman G.H."/>
            <person name="Houbraken J."/>
            <person name="Oakley B."/>
            <person name="Pocsi I."/>
            <person name="Scazzocchio C."/>
            <person name="Seiboth B."/>
            <person name="vanKuyk P.A."/>
            <person name="Wortman J."/>
            <person name="Dyer P.S."/>
            <person name="Grigoriev I.V."/>
        </authorList>
    </citation>
    <scope>NUCLEOTIDE SEQUENCE [LARGE SCALE GENOMIC DNA]</scope>
    <source>
        <strain evidence="9">CBS 506.65</strain>
    </source>
</reference>
<evidence type="ECO:0000259" key="7">
    <source>
        <dbReference type="PROSITE" id="PS50850"/>
    </source>
</evidence>
<evidence type="ECO:0000256" key="1">
    <source>
        <dbReference type="ARBA" id="ARBA00004141"/>
    </source>
</evidence>
<evidence type="ECO:0000256" key="4">
    <source>
        <dbReference type="ARBA" id="ARBA00022989"/>
    </source>
</evidence>
<keyword evidence="5 6" id="KW-0472">Membrane</keyword>
<name>A0A1L9SVY9_9EURO</name>
<feature type="transmembrane region" description="Helical" evidence="6">
    <location>
        <begin position="317"/>
        <end position="337"/>
    </location>
</feature>
<feature type="transmembrane region" description="Helical" evidence="6">
    <location>
        <begin position="118"/>
        <end position="136"/>
    </location>
</feature>
<dbReference type="RefSeq" id="XP_022585733.1">
    <property type="nucleotide sequence ID" value="XM_022730297.1"/>
</dbReference>
<dbReference type="InterPro" id="IPR020846">
    <property type="entry name" value="MFS_dom"/>
</dbReference>
<evidence type="ECO:0000256" key="3">
    <source>
        <dbReference type="ARBA" id="ARBA00022692"/>
    </source>
</evidence>
<feature type="transmembrane region" description="Helical" evidence="6">
    <location>
        <begin position="143"/>
        <end position="166"/>
    </location>
</feature>
<accession>A0A1L9SVY9</accession>